<organism evidence="1 2">
    <name type="scientific">Tropicimonas omnivorans</name>
    <dbReference type="NCBI Taxonomy" id="3075590"/>
    <lineage>
        <taxon>Bacteria</taxon>
        <taxon>Pseudomonadati</taxon>
        <taxon>Pseudomonadota</taxon>
        <taxon>Alphaproteobacteria</taxon>
        <taxon>Rhodobacterales</taxon>
        <taxon>Roseobacteraceae</taxon>
        <taxon>Tropicimonas</taxon>
    </lineage>
</organism>
<evidence type="ECO:0000313" key="2">
    <source>
        <dbReference type="Proteomes" id="UP001265259"/>
    </source>
</evidence>
<gene>
    <name evidence="1" type="ORF">RM543_03025</name>
</gene>
<sequence>MSADWIAADWSGGVLVAVGIGPGGAVLWQSECAGASTEAALAELPEQAPAIVSGPAPEGGRALRGVPAKPLDTAPTRTGDAHVLKGLTQAEPVAAMEGPEVRIAGFQAFNPKFDGILCLPGADATYWAEVSAGEVVSFRTALTGRLAEAVSGESGPLFGDAFEAALDATLSRPERLAETLGSAAARLRTGADGAADMALGALIGAELAAARPYWLGQEVAVIGKGDAARAYVAALERQGTPATIADPDAMWLRGMNEARRSLA</sequence>
<name>A0ABU3DD97_9RHOB</name>
<comment type="caution">
    <text evidence="1">The sequence shown here is derived from an EMBL/GenBank/DDBJ whole genome shotgun (WGS) entry which is preliminary data.</text>
</comment>
<accession>A0ABU3DD97</accession>
<dbReference type="Gene3D" id="3.30.420.310">
    <property type="entry name" value="2-keto-3-deoxy-galactonokinase, C-terminal domain"/>
    <property type="match status" value="1"/>
</dbReference>
<protein>
    <submittedName>
        <fullName evidence="1">2-dehydro-3-deoxygalactonokinase</fullName>
    </submittedName>
</protein>
<dbReference type="InterPro" id="IPR007729">
    <property type="entry name" value="DGOK"/>
</dbReference>
<proteinExistence type="predicted"/>
<dbReference type="InterPro" id="IPR042257">
    <property type="entry name" value="DGOK_C"/>
</dbReference>
<keyword evidence="2" id="KW-1185">Reference proteome</keyword>
<dbReference type="Proteomes" id="UP001265259">
    <property type="component" value="Unassembled WGS sequence"/>
</dbReference>
<dbReference type="Pfam" id="PF05035">
    <property type="entry name" value="DGOK"/>
    <property type="match status" value="1"/>
</dbReference>
<evidence type="ECO:0000313" key="1">
    <source>
        <dbReference type="EMBL" id="MDT0681645.1"/>
    </source>
</evidence>
<reference evidence="1 2" key="1">
    <citation type="submission" date="2023-09" db="EMBL/GenBank/DDBJ databases">
        <authorList>
            <person name="Rey-Velasco X."/>
        </authorList>
    </citation>
    <scope>NUCLEOTIDE SEQUENCE [LARGE SCALE GENOMIC DNA]</scope>
    <source>
        <strain evidence="1 2">F158</strain>
    </source>
</reference>
<dbReference type="RefSeq" id="WP_311689416.1">
    <property type="nucleotide sequence ID" value="NZ_JAVRHL010000001.1"/>
</dbReference>
<dbReference type="EMBL" id="JAVRHL010000001">
    <property type="protein sequence ID" value="MDT0681645.1"/>
    <property type="molecule type" value="Genomic_DNA"/>
</dbReference>